<dbReference type="eggNOG" id="COG3673">
    <property type="taxonomic scope" value="Bacteria"/>
</dbReference>
<evidence type="ECO:0000313" key="4">
    <source>
        <dbReference type="Proteomes" id="UP000011841"/>
    </source>
</evidence>
<name>M4Z8I2_9BRAD</name>
<dbReference type="Pfam" id="PF09994">
    <property type="entry name" value="T6SS_Tle1-like_cat"/>
    <property type="match status" value="1"/>
</dbReference>
<keyword evidence="4" id="KW-1185">Reference proteome</keyword>
<dbReference type="InterPro" id="IPR029058">
    <property type="entry name" value="AB_hydrolase_fold"/>
</dbReference>
<dbReference type="PANTHER" id="PTHR33840">
    <property type="match status" value="1"/>
</dbReference>
<protein>
    <recommendedName>
        <fullName evidence="2">T6SS Phospholipase effector Tle1-like catalytic domain-containing protein</fullName>
    </recommendedName>
</protein>
<dbReference type="InterPro" id="IPR018712">
    <property type="entry name" value="Tle1-like_cat"/>
</dbReference>
<dbReference type="PANTHER" id="PTHR33840:SF1">
    <property type="entry name" value="TLE1 PHOSPHOLIPASE DOMAIN-CONTAINING PROTEIN"/>
    <property type="match status" value="1"/>
</dbReference>
<dbReference type="GeneID" id="301817340"/>
<evidence type="ECO:0000259" key="2">
    <source>
        <dbReference type="Pfam" id="PF09994"/>
    </source>
</evidence>
<dbReference type="STRING" id="1245469.S58_35030"/>
<feature type="transmembrane region" description="Helical" evidence="1">
    <location>
        <begin position="495"/>
        <end position="515"/>
    </location>
</feature>
<dbReference type="PATRIC" id="fig|1245469.3.peg.3574"/>
<keyword evidence="1" id="KW-0472">Membrane</keyword>
<sequence>MPDGDEALSSAPESTEGLPTGRKIVLFVDGTGNAFSTQESNIWRLYEALDRTQTDQIAYYIKGVGTAGWRPWAILDGATGIGVPGNVRTLYRFLCWNWRPSDQIYIFGFSRGAFTARTLAALIASEGFVPAEIDDTPVSHKQMQRYAMAAWRNYRSKTIPWTQSLPTIWIARAVRDIVVRVLGGLRKDLSYAELRSCMGAERRDVRIAFIGLFDTVEAFGVPIEELRGAIDWAIWPISFRNRVLSDKVRRARHALSLDDERATFQPIRFDRSKEVDPARIVEVWFSGVHSDVGGGYPDGTLSYVPLVWMTEQLGSELRFQPGQIERFCAYQSPLGPMHDSRSGPAVLYRYSPRVIGDGEQDGGPPVVDHSVVERMQRGCDNYAPIMLPANAKVLMPSGEVVAMTDRPQRAALRFSKAAHHAEAAGTAAAIEAVSTMPAPNQEMAEQACDTVFWRRVAYFALLWLLGAIVAWPLIAESLEKQAFVGRPWLSAISNGISSVIASAATMLAAIVPSYLTPWLNAARTHPLTTMLIVLGAIAAWRAGSFLRDRIQERARLAWNRPGRNVADPGRSGVLLRIARFVRKSAAVRSIYWFVTTLVFPGLFLLLIACVALVWAGRGYFNWQAGAGRLCRSESFASPSIPATPITEAVSARRGFDIKSLCWSTGLAVEKGLKYRIWISIREPWFDRTIMSGVGGFQISDVRHLAALPMLRNYGANWFQPVLRIGSQSSTELPLVALNGMAADRLPRTAPDGTARPIHVEDIDHVPAELGNALKQLGWFNPIPLSALPAAREIWKQQDFAETMVAEFVAPDSGELFLYVNDAVQIFPIGKPFELFYDNNSGSADIQVQRLPLPPPPQ</sequence>
<feature type="transmembrane region" description="Helical" evidence="1">
    <location>
        <begin position="590"/>
        <end position="614"/>
    </location>
</feature>
<dbReference type="HOGENOM" id="CLU_360110_0_0_5"/>
<feature type="transmembrane region" description="Helical" evidence="1">
    <location>
        <begin position="456"/>
        <end position="474"/>
    </location>
</feature>
<keyword evidence="1" id="KW-1133">Transmembrane helix</keyword>
<dbReference type="KEGG" id="aol:S58_35030"/>
<dbReference type="SUPFAM" id="SSF53474">
    <property type="entry name" value="alpha/beta-Hydrolases"/>
    <property type="match status" value="1"/>
</dbReference>
<dbReference type="EMBL" id="AP012603">
    <property type="protein sequence ID" value="BAM89496.1"/>
    <property type="molecule type" value="Genomic_DNA"/>
</dbReference>
<evidence type="ECO:0000313" key="3">
    <source>
        <dbReference type="EMBL" id="BAM89496.1"/>
    </source>
</evidence>
<keyword evidence="1" id="KW-0812">Transmembrane</keyword>
<dbReference type="RefSeq" id="WP_015666608.1">
    <property type="nucleotide sequence ID" value="NC_020453.1"/>
</dbReference>
<dbReference type="AlphaFoldDB" id="M4Z8I2"/>
<evidence type="ECO:0000256" key="1">
    <source>
        <dbReference type="SAM" id="Phobius"/>
    </source>
</evidence>
<organism evidence="3 4">
    <name type="scientific">Bradyrhizobium oligotrophicum S58</name>
    <dbReference type="NCBI Taxonomy" id="1245469"/>
    <lineage>
        <taxon>Bacteria</taxon>
        <taxon>Pseudomonadati</taxon>
        <taxon>Pseudomonadota</taxon>
        <taxon>Alphaproteobacteria</taxon>
        <taxon>Hyphomicrobiales</taxon>
        <taxon>Nitrobacteraceae</taxon>
        <taxon>Bradyrhizobium</taxon>
    </lineage>
</organism>
<dbReference type="Proteomes" id="UP000011841">
    <property type="component" value="Chromosome"/>
</dbReference>
<accession>M4Z8I2</accession>
<proteinExistence type="predicted"/>
<dbReference type="OrthoDB" id="4378831at2"/>
<feature type="transmembrane region" description="Helical" evidence="1">
    <location>
        <begin position="527"/>
        <end position="546"/>
    </location>
</feature>
<reference evidence="3 4" key="1">
    <citation type="journal article" date="2013" name="Appl. Environ. Microbiol.">
        <title>Genome analysis suggests that the soil oligotrophic bacterium Agromonas oligotrophica (Bradyrhizobium oligotrophicum) is a nitrogen-fixing symbiont of Aeschynomene indica.</title>
        <authorList>
            <person name="Okubo T."/>
            <person name="Fukushima S."/>
            <person name="Itakura M."/>
            <person name="Oshima K."/>
            <person name="Longtonglang A."/>
            <person name="Teaumroong N."/>
            <person name="Mitsui H."/>
            <person name="Hattori M."/>
            <person name="Hattori R."/>
            <person name="Hattori T."/>
            <person name="Minamisawa K."/>
        </authorList>
    </citation>
    <scope>NUCLEOTIDE SEQUENCE [LARGE SCALE GENOMIC DNA]</scope>
    <source>
        <strain evidence="3 4">S58</strain>
    </source>
</reference>
<feature type="domain" description="T6SS Phospholipase effector Tle1-like catalytic" evidence="2">
    <location>
        <begin position="22"/>
        <end position="312"/>
    </location>
</feature>
<gene>
    <name evidence="3" type="ORF">S58_35030</name>
</gene>